<evidence type="ECO:0000313" key="2">
    <source>
        <dbReference type="Proteomes" id="UP000789342"/>
    </source>
</evidence>
<evidence type="ECO:0000313" key="1">
    <source>
        <dbReference type="EMBL" id="CAG8721563.1"/>
    </source>
</evidence>
<protein>
    <submittedName>
        <fullName evidence="1">10637_t:CDS:1</fullName>
    </submittedName>
</protein>
<gene>
    <name evidence="1" type="ORF">AMORRO_LOCUS13374</name>
</gene>
<dbReference type="OrthoDB" id="18529at2759"/>
<comment type="caution">
    <text evidence="1">The sequence shown here is derived from an EMBL/GenBank/DDBJ whole genome shotgun (WGS) entry which is preliminary data.</text>
</comment>
<sequence length="94" mass="10958">MTGVTKKVSQKLITTSLQTYSVALRGTTEKYISPQKRAYLEKNYSPTDFKPTFKCVDTWGRARWKAPRISRRKLNDMRKNCEYLNIDPQEIGLP</sequence>
<dbReference type="AlphaFoldDB" id="A0A9N9I5Z8"/>
<name>A0A9N9I5Z8_9GLOM</name>
<reference evidence="1" key="1">
    <citation type="submission" date="2021-06" db="EMBL/GenBank/DDBJ databases">
        <authorList>
            <person name="Kallberg Y."/>
            <person name="Tangrot J."/>
            <person name="Rosling A."/>
        </authorList>
    </citation>
    <scope>NUCLEOTIDE SEQUENCE</scope>
    <source>
        <strain evidence="1">CL551</strain>
    </source>
</reference>
<proteinExistence type="predicted"/>
<dbReference type="EMBL" id="CAJVPV010022683">
    <property type="protein sequence ID" value="CAG8721563.1"/>
    <property type="molecule type" value="Genomic_DNA"/>
</dbReference>
<organism evidence="1 2">
    <name type="scientific">Acaulospora morrowiae</name>
    <dbReference type="NCBI Taxonomy" id="94023"/>
    <lineage>
        <taxon>Eukaryota</taxon>
        <taxon>Fungi</taxon>
        <taxon>Fungi incertae sedis</taxon>
        <taxon>Mucoromycota</taxon>
        <taxon>Glomeromycotina</taxon>
        <taxon>Glomeromycetes</taxon>
        <taxon>Diversisporales</taxon>
        <taxon>Acaulosporaceae</taxon>
        <taxon>Acaulospora</taxon>
    </lineage>
</organism>
<feature type="non-terminal residue" evidence="1">
    <location>
        <position position="94"/>
    </location>
</feature>
<keyword evidence="2" id="KW-1185">Reference proteome</keyword>
<dbReference type="Proteomes" id="UP000789342">
    <property type="component" value="Unassembled WGS sequence"/>
</dbReference>
<accession>A0A9N9I5Z8</accession>